<reference evidence="4" key="2">
    <citation type="journal article" date="2021" name="PeerJ">
        <title>Extensive microbial diversity within the chicken gut microbiome revealed by metagenomics and culture.</title>
        <authorList>
            <person name="Gilroy R."/>
            <person name="Ravi A."/>
            <person name="Getino M."/>
            <person name="Pursley I."/>
            <person name="Horton D.L."/>
            <person name="Alikhan N.F."/>
            <person name="Baker D."/>
            <person name="Gharbi K."/>
            <person name="Hall N."/>
            <person name="Watson M."/>
            <person name="Adriaenssens E.M."/>
            <person name="Foster-Nyarko E."/>
            <person name="Jarju S."/>
            <person name="Secka A."/>
            <person name="Antonio M."/>
            <person name="Oren A."/>
            <person name="Chaudhuri R.R."/>
            <person name="La Ragione R."/>
            <person name="Hildebrand F."/>
            <person name="Pallen M.J."/>
        </authorList>
    </citation>
    <scope>NUCLEOTIDE SEQUENCE</scope>
    <source>
        <strain evidence="4">ChiHjej10B9-9673</strain>
    </source>
</reference>
<evidence type="ECO:0000259" key="3">
    <source>
        <dbReference type="SMART" id="SM00382"/>
    </source>
</evidence>
<dbReference type="SUPFAM" id="SSF52540">
    <property type="entry name" value="P-loop containing nucleoside triphosphate hydrolases"/>
    <property type="match status" value="1"/>
</dbReference>
<accession>A0A9D1JVA9</accession>
<dbReference type="InterPro" id="IPR003593">
    <property type="entry name" value="AAA+_ATPase"/>
</dbReference>
<dbReference type="SMART" id="SM00382">
    <property type="entry name" value="AAA"/>
    <property type="match status" value="1"/>
</dbReference>
<keyword evidence="1" id="KW-0547">Nucleotide-binding</keyword>
<evidence type="ECO:0000256" key="1">
    <source>
        <dbReference type="ARBA" id="ARBA00022741"/>
    </source>
</evidence>
<sequence length="294" mass="31481">MRTDGFERASALLPGDIRQAAQALPERVKASAEEFRLRAGSPPSLLGREGERRLAPRPVTPGDLDALLVSATRASAHTALESVASGFVTVRGGCRVGLCGVVSESEGRVMTIRRLTSAALRIPREALGCADGLFPALTRGGFEDTLLLSPPGGGKTTLLRELIRRLSEQMRVSLLDERGEVAGVWEGTPEFDLGPRTDVLTGADKCSGAAMLLRSMNPELLAMDEITSPEDLEAATLAAGCGVKLLASAHALGPEDMRRRGLYVRLLELGIFRRFVIIRPGPSGREYELREAKA</sequence>
<evidence type="ECO:0000313" key="5">
    <source>
        <dbReference type="Proteomes" id="UP000824001"/>
    </source>
</evidence>
<name>A0A9D1JVA9_9FIRM</name>
<comment type="caution">
    <text evidence="4">The sequence shown here is derived from an EMBL/GenBank/DDBJ whole genome shotgun (WGS) entry which is preliminary data.</text>
</comment>
<dbReference type="Gene3D" id="3.40.50.300">
    <property type="entry name" value="P-loop containing nucleotide triphosphate hydrolases"/>
    <property type="match status" value="1"/>
</dbReference>
<dbReference type="GO" id="GO:0005524">
    <property type="term" value="F:ATP binding"/>
    <property type="evidence" value="ECO:0007669"/>
    <property type="project" value="UniProtKB-KW"/>
</dbReference>
<protein>
    <submittedName>
        <fullName evidence="4">Stage III sporulation protein AA</fullName>
    </submittedName>
</protein>
<dbReference type="AlphaFoldDB" id="A0A9D1JVA9"/>
<organism evidence="4 5">
    <name type="scientific">Candidatus Scatomorpha merdipullorum</name>
    <dbReference type="NCBI Taxonomy" id="2840927"/>
    <lineage>
        <taxon>Bacteria</taxon>
        <taxon>Bacillati</taxon>
        <taxon>Bacillota</taxon>
        <taxon>Clostridia</taxon>
        <taxon>Eubacteriales</taxon>
        <taxon>Candidatus Scatomorpha</taxon>
    </lineage>
</organism>
<dbReference type="InterPro" id="IPR027417">
    <property type="entry name" value="P-loop_NTPase"/>
</dbReference>
<dbReference type="Proteomes" id="UP000824001">
    <property type="component" value="Unassembled WGS sequence"/>
</dbReference>
<keyword evidence="2" id="KW-0067">ATP-binding</keyword>
<dbReference type="PANTHER" id="PTHR20953:SF3">
    <property type="entry name" value="P-LOOP CONTAINING NUCLEOSIDE TRIPHOSPHATE HYDROLASES SUPERFAMILY PROTEIN"/>
    <property type="match status" value="1"/>
</dbReference>
<feature type="domain" description="AAA+ ATPase" evidence="3">
    <location>
        <begin position="141"/>
        <end position="268"/>
    </location>
</feature>
<evidence type="ECO:0000256" key="2">
    <source>
        <dbReference type="ARBA" id="ARBA00022840"/>
    </source>
</evidence>
<gene>
    <name evidence="4" type="ORF">IAC18_00840</name>
</gene>
<dbReference type="Pfam" id="PF19568">
    <property type="entry name" value="Spore_III_AA"/>
    <property type="match status" value="1"/>
</dbReference>
<dbReference type="InterPro" id="IPR045735">
    <property type="entry name" value="Spore_III_AA_AAA+_ATPase"/>
</dbReference>
<reference evidence="4" key="1">
    <citation type="submission" date="2020-10" db="EMBL/GenBank/DDBJ databases">
        <authorList>
            <person name="Gilroy R."/>
        </authorList>
    </citation>
    <scope>NUCLEOTIDE SEQUENCE</scope>
    <source>
        <strain evidence="4">ChiHjej10B9-9673</strain>
    </source>
</reference>
<dbReference type="PANTHER" id="PTHR20953">
    <property type="entry name" value="KINASE-RELATED"/>
    <property type="match status" value="1"/>
</dbReference>
<proteinExistence type="predicted"/>
<evidence type="ECO:0000313" key="4">
    <source>
        <dbReference type="EMBL" id="HIS66084.1"/>
    </source>
</evidence>
<dbReference type="EMBL" id="DVJK01000027">
    <property type="protein sequence ID" value="HIS66084.1"/>
    <property type="molecule type" value="Genomic_DNA"/>
</dbReference>